<dbReference type="EMBL" id="CP038908">
    <property type="protein sequence ID" value="QGO04567.1"/>
    <property type="molecule type" value="Genomic_DNA"/>
</dbReference>
<dbReference type="Gene3D" id="3.30.870.10">
    <property type="entry name" value="Endonuclease Chain A"/>
    <property type="match status" value="2"/>
</dbReference>
<dbReference type="AlphaFoldDB" id="A0A9Q6LHB2"/>
<proteinExistence type="predicted"/>
<dbReference type="PROSITE" id="PS50035">
    <property type="entry name" value="PLD"/>
    <property type="match status" value="2"/>
</dbReference>
<evidence type="ECO:0000259" key="1">
    <source>
        <dbReference type="PROSITE" id="PS50035"/>
    </source>
</evidence>
<dbReference type="GO" id="GO:0006793">
    <property type="term" value="P:phosphorus metabolic process"/>
    <property type="evidence" value="ECO:0007669"/>
    <property type="project" value="UniProtKB-ARBA"/>
</dbReference>
<sequence length="576" mass="66148">MKIKVFIILSIIFYSKLIYASPLNEIYKDIILKTDPTRSQDGITYSFTEKNLLKDDFLIQFPGKGVWGKSAKDYPGFAFHVGLDHDFGLPHCQTDSQCITNSTCSNLFSFNNEEHHKHIKMCNGYTEKNLDRFYNIIIRAEKFVDITTLEPMPDLRFRSTLRNALTFLARTGKHITIRILSGSYQTMPSKGLSNEQHKNKSLLGGYPTWYFLNDLIRDIKNIPGSNLNLYVSSMRSCSGKCGSDFLMSLSWNHSKIIDVDGKYIISGGVNMYDSYYLGKHPVFDLMIELEGPAATQAIRFTNLLWRFVRNNIKLYLYYPFNVIEYSATKNNNYAIVSNDLLGHDLYAAPHTTSGNAEVLAIGRTGYGLYKDDSAKNNNNSDYALYRLLTSAKKRIYIAQQSLKAHFNTWPYDTTKEQHTNLISALAKLLMEAGHVYIVQSPYSDATMMESGYLSLATDEEVWSKIKSEAMAMYPALKEDTINLKLCNKLHISTIRFNEYDDLWTDNEKITGHYKFMMVDKGMFYVGSQNFYPSGLQNYGHIINSKKASNIIRNSFWRPLWKYSSRTEYIPDLCKQN</sequence>
<dbReference type="SMART" id="SM00155">
    <property type="entry name" value="PLDc"/>
    <property type="match status" value="2"/>
</dbReference>
<name>A0A9Q6LHB2_PISSA</name>
<dbReference type="EC" id="3.1.4.4" evidence="2"/>
<feature type="domain" description="PLD phosphodiesterase" evidence="1">
    <location>
        <begin position="507"/>
        <end position="534"/>
    </location>
</feature>
<keyword evidence="3" id="KW-1185">Reference proteome</keyword>
<dbReference type="Proteomes" id="UP000422232">
    <property type="component" value="Chromosome"/>
</dbReference>
<dbReference type="InterPro" id="IPR001736">
    <property type="entry name" value="PLipase_D/transphosphatidylase"/>
</dbReference>
<evidence type="ECO:0000313" key="2">
    <source>
        <dbReference type="EMBL" id="QGO04567.1"/>
    </source>
</evidence>
<dbReference type="SUPFAM" id="SSF56024">
    <property type="entry name" value="Phospholipase D/nuclease"/>
    <property type="match status" value="2"/>
</dbReference>
<feature type="domain" description="PLD phosphodiesterase" evidence="1">
    <location>
        <begin position="248"/>
        <end position="275"/>
    </location>
</feature>
<gene>
    <name evidence="2" type="ORF">Psal009_00436</name>
</gene>
<dbReference type="PANTHER" id="PTHR21248:SF22">
    <property type="entry name" value="PHOSPHOLIPASE D"/>
    <property type="match status" value="1"/>
</dbReference>
<dbReference type="GO" id="GO:0004630">
    <property type="term" value="F:phospholipase D activity"/>
    <property type="evidence" value="ECO:0007669"/>
    <property type="project" value="UniProtKB-EC"/>
</dbReference>
<reference evidence="2 3" key="1">
    <citation type="submission" date="2019-04" db="EMBL/GenBank/DDBJ databases">
        <title>Complete genome sequencing of Piscirickettsia salmonis strain Psal-009.</title>
        <authorList>
            <person name="Schober I."/>
            <person name="Bunk B."/>
            <person name="Sproer C."/>
            <person name="Carril G.P."/>
            <person name="Riedel T."/>
            <person name="Flores-Herrera P.A."/>
            <person name="Nourdin-Galindo G."/>
            <person name="Marshall S.H."/>
            <person name="Overmann J."/>
        </authorList>
    </citation>
    <scope>NUCLEOTIDE SEQUENCE [LARGE SCALE GENOMIC DNA]</scope>
    <source>
        <strain evidence="2 3">Psal-009</strain>
    </source>
</reference>
<keyword evidence="2" id="KW-0378">Hydrolase</keyword>
<dbReference type="RefSeq" id="WP_075273751.1">
    <property type="nucleotide sequence ID" value="NZ_CP013761.1"/>
</dbReference>
<organism evidence="2 3">
    <name type="scientific">Piscirickettsia salmonis</name>
    <dbReference type="NCBI Taxonomy" id="1238"/>
    <lineage>
        <taxon>Bacteria</taxon>
        <taxon>Pseudomonadati</taxon>
        <taxon>Pseudomonadota</taxon>
        <taxon>Gammaproteobacteria</taxon>
        <taxon>Thiotrichales</taxon>
        <taxon>Piscirickettsiaceae</taxon>
        <taxon>Piscirickettsia</taxon>
    </lineage>
</organism>
<accession>A0A9Q6LHB2</accession>
<dbReference type="PANTHER" id="PTHR21248">
    <property type="entry name" value="CARDIOLIPIN SYNTHASE"/>
    <property type="match status" value="1"/>
</dbReference>
<evidence type="ECO:0000313" key="3">
    <source>
        <dbReference type="Proteomes" id="UP000422232"/>
    </source>
</evidence>
<protein>
    <submittedName>
        <fullName evidence="2">Phospholipase D</fullName>
        <ecNumber evidence="2">3.1.4.4</ecNumber>
    </submittedName>
</protein>